<dbReference type="Proteomes" id="UP001431209">
    <property type="component" value="Unassembled WGS sequence"/>
</dbReference>
<dbReference type="Gene3D" id="2.60.210.10">
    <property type="entry name" value="Apoptosis, Tumor Necrosis Factor Receptor Associated Protein 2, Chain A"/>
    <property type="match status" value="1"/>
</dbReference>
<keyword evidence="7" id="KW-0788">Thiol protease</keyword>
<dbReference type="CDD" id="cd02659">
    <property type="entry name" value="peptidase_C19C"/>
    <property type="match status" value="1"/>
</dbReference>
<accession>A0AAW2Z801</accession>
<dbReference type="InterPro" id="IPR029346">
    <property type="entry name" value="USP_C"/>
</dbReference>
<organism evidence="11 12">
    <name type="scientific">Acrasis kona</name>
    <dbReference type="NCBI Taxonomy" id="1008807"/>
    <lineage>
        <taxon>Eukaryota</taxon>
        <taxon>Discoba</taxon>
        <taxon>Heterolobosea</taxon>
        <taxon>Tetramitia</taxon>
        <taxon>Eutetramitia</taxon>
        <taxon>Acrasidae</taxon>
        <taxon>Acrasis</taxon>
    </lineage>
</organism>
<dbReference type="Pfam" id="PF12436">
    <property type="entry name" value="USP7_ICP0_bdg"/>
    <property type="match status" value="1"/>
</dbReference>
<dbReference type="InterPro" id="IPR024729">
    <property type="entry name" value="USP7_ICP0-binding_dom"/>
</dbReference>
<dbReference type="GO" id="GO:0031647">
    <property type="term" value="P:regulation of protein stability"/>
    <property type="evidence" value="ECO:0007669"/>
    <property type="project" value="TreeGrafter"/>
</dbReference>
<dbReference type="InterPro" id="IPR001394">
    <property type="entry name" value="Peptidase_C19_UCH"/>
</dbReference>
<feature type="domain" description="USP" evidence="10">
    <location>
        <begin position="227"/>
        <end position="551"/>
    </location>
</feature>
<dbReference type="PROSITE" id="PS50235">
    <property type="entry name" value="USP_3"/>
    <property type="match status" value="1"/>
</dbReference>
<keyword evidence="5" id="KW-0833">Ubl conjugation pathway</keyword>
<evidence type="ECO:0000256" key="8">
    <source>
        <dbReference type="SAM" id="MobiDB-lite"/>
    </source>
</evidence>
<dbReference type="EMBL" id="JAOPGA020001138">
    <property type="protein sequence ID" value="KAL0485464.1"/>
    <property type="molecule type" value="Genomic_DNA"/>
</dbReference>
<evidence type="ECO:0000256" key="4">
    <source>
        <dbReference type="ARBA" id="ARBA00022670"/>
    </source>
</evidence>
<evidence type="ECO:0000259" key="10">
    <source>
        <dbReference type="PROSITE" id="PS50235"/>
    </source>
</evidence>
<dbReference type="GO" id="GO:0016579">
    <property type="term" value="P:protein deubiquitination"/>
    <property type="evidence" value="ECO:0007669"/>
    <property type="project" value="InterPro"/>
</dbReference>
<dbReference type="SUPFAM" id="SSF49599">
    <property type="entry name" value="TRAF domain-like"/>
    <property type="match status" value="1"/>
</dbReference>
<dbReference type="EC" id="3.4.19.12" evidence="3"/>
<dbReference type="Gene3D" id="3.90.70.10">
    <property type="entry name" value="Cysteine proteinases"/>
    <property type="match status" value="1"/>
</dbReference>
<dbReference type="InterPro" id="IPR018200">
    <property type="entry name" value="USP_CS"/>
</dbReference>
<dbReference type="PROSITE" id="PS00972">
    <property type="entry name" value="USP_1"/>
    <property type="match status" value="1"/>
</dbReference>
<sequence length="1144" mass="133610">MSDNEDEYMNNDMLGVKLGPYSNYSDRGDDDLEMQDDDYSPISTSANVQEAILGEDELKEFFEPVDPTKEGVYIVRQFDENTAKARWKLDQLSKTRISSNIFEIGGYQWSILCFPRGNNVSQLSIYLACEGETSPSWSRFARFQLSIINQKDITKTVSQEAEKRFNQNETDWGFREFHAHSVLLDEENGFLSPIDASLTIECVIHVVHEAHLLNPHNYNSKTETGHVGLKNQGATCYMNSLLQTLYNIAYFRRAVYKMPIEESEEPSSSIPLALQRVFWRLQYEPDSVDTKELTKSFGWDTIDSFLQHDVQELCRVLCDNLEMKMENTNVKGTMKYLLEGTCKNYIRCLNVDYESSRKESFYDLQLNVKNCNDVYKSFDQYVEEETLEGDNKYQAEGFGYQDAKKGCIFLSLPPVLMLHLKRFEYDIQKDAMNKINDRYEFPLELNLEKYLADDSEQKNGDNTYVLFSVLVHSGDLSGGHYYAFMKPIAGSDQWYKFDDERVYKVKEHDAVEENYGGTADEKKNKYFWLNSTGHNMYKKFTNAYMLLYIRKADTNEILQKVEDHDVPDHLQTRFKQEREDKERRKQEKAEAWKYTSFKFIHDEMLHKQFEQGPDLIKIDRIQPVRILKQSTFADLKSICEQQFNIPARNIRLWTYSKRINKTYRVHSPVKHSDKTTLDRIWNFNNVDNVTLYIENKIPPSSDSSTLPPIEKGDCIVFFKFYDPTNVELIYVGSEIVKNNMIFENVIPLFEQLIRSSPSLINNAEQDSNEYDIYEEIKPTIIESKSLQTSLKSSDVGHGDVYIFQKKISNPQDYKYPTVKDYFDYLSQRATIKLYEFNDPKGDSIQCIELELLKNQKYQQIVEQIATVLNVDWKLLRLTGHGTTENQPREVAFKSTETKSLKDLLSTPYGQISTILYYQVLDVPLVEIENKKELVVHVYGSDVQLIRECKLLMDKKSTIGDLKKNVIEKMQSEHSIALSNDLRVMEVSNHRIYLVYDDAFNVNKIQDATYEIRVEEIPKDELLAAHQKHKRIMVAHFCKERDGVRLFGNPFFIYVNGSETVRNVKDFIQSKLNVKDEEFKRFKLACISGLLKRDYLNDDDLFLEQFIKESGTSHRVELYLGLEHKDPNPRTSSNRWYDKPIVIKN</sequence>
<dbReference type="PROSITE" id="PS00973">
    <property type="entry name" value="USP_2"/>
    <property type="match status" value="1"/>
</dbReference>
<dbReference type="Pfam" id="PF00443">
    <property type="entry name" value="UCH"/>
    <property type="match status" value="1"/>
</dbReference>
<dbReference type="PANTHER" id="PTHR24006:SF644">
    <property type="entry name" value="UBIQUITIN CARBOXYL-TERMINAL HYDROLASE 7"/>
    <property type="match status" value="1"/>
</dbReference>
<evidence type="ECO:0000256" key="3">
    <source>
        <dbReference type="ARBA" id="ARBA00012759"/>
    </source>
</evidence>
<keyword evidence="6 11" id="KW-0378">Hydrolase</keyword>
<gene>
    <name evidence="11" type="ORF">AKO1_011770</name>
</gene>
<evidence type="ECO:0000256" key="1">
    <source>
        <dbReference type="ARBA" id="ARBA00000707"/>
    </source>
</evidence>
<dbReference type="Pfam" id="PF14533">
    <property type="entry name" value="USP7_C2"/>
    <property type="match status" value="1"/>
</dbReference>
<dbReference type="Gene3D" id="3.10.20.90">
    <property type="entry name" value="Phosphatidylinositol 3-kinase Catalytic Subunit, Chain A, domain 1"/>
    <property type="match status" value="2"/>
</dbReference>
<dbReference type="InterPro" id="IPR002083">
    <property type="entry name" value="MATH/TRAF_dom"/>
</dbReference>
<dbReference type="GO" id="GO:0004843">
    <property type="term" value="F:cysteine-type deubiquitinase activity"/>
    <property type="evidence" value="ECO:0007669"/>
    <property type="project" value="UniProtKB-EC"/>
</dbReference>
<dbReference type="Pfam" id="PF22486">
    <property type="entry name" value="MATH_2"/>
    <property type="match status" value="1"/>
</dbReference>
<reference evidence="11 12" key="1">
    <citation type="submission" date="2024-03" db="EMBL/GenBank/DDBJ databases">
        <title>The Acrasis kona genome and developmental transcriptomes reveal deep origins of eukaryotic multicellular pathways.</title>
        <authorList>
            <person name="Sheikh S."/>
            <person name="Fu C.-J."/>
            <person name="Brown M.W."/>
            <person name="Baldauf S.L."/>
        </authorList>
    </citation>
    <scope>NUCLEOTIDE SEQUENCE [LARGE SCALE GENOMIC DNA]</scope>
    <source>
        <strain evidence="11 12">ATCC MYA-3509</strain>
    </source>
</reference>
<evidence type="ECO:0000313" key="11">
    <source>
        <dbReference type="EMBL" id="KAL0485464.1"/>
    </source>
</evidence>
<evidence type="ECO:0000256" key="6">
    <source>
        <dbReference type="ARBA" id="ARBA00022801"/>
    </source>
</evidence>
<evidence type="ECO:0000259" key="9">
    <source>
        <dbReference type="PROSITE" id="PS50144"/>
    </source>
</evidence>
<dbReference type="FunFam" id="3.90.70.10:FF:000044">
    <property type="entry name" value="Ubiquitin carboxyl-terminal hydrolase 13"/>
    <property type="match status" value="1"/>
</dbReference>
<dbReference type="InterPro" id="IPR028889">
    <property type="entry name" value="USP"/>
</dbReference>
<comment type="caution">
    <text evidence="11">The sequence shown here is derived from an EMBL/GenBank/DDBJ whole genome shotgun (WGS) entry which is preliminary data.</text>
</comment>
<feature type="region of interest" description="Disordered" evidence="8">
    <location>
        <begin position="1"/>
        <end position="31"/>
    </location>
</feature>
<keyword evidence="4" id="KW-0645">Protease</keyword>
<comment type="catalytic activity">
    <reaction evidence="1">
        <text>Thiol-dependent hydrolysis of ester, thioester, amide, peptide and isopeptide bonds formed by the C-terminal Gly of ubiquitin (a 76-residue protein attached to proteins as an intracellular targeting signal).</text>
        <dbReference type="EC" id="3.4.19.12"/>
    </reaction>
</comment>
<proteinExistence type="inferred from homology"/>
<dbReference type="AlphaFoldDB" id="A0AAW2Z801"/>
<dbReference type="PANTHER" id="PTHR24006">
    <property type="entry name" value="UBIQUITIN CARBOXYL-TERMINAL HYDROLASE"/>
    <property type="match status" value="1"/>
</dbReference>
<evidence type="ECO:0000313" key="12">
    <source>
        <dbReference type="Proteomes" id="UP001431209"/>
    </source>
</evidence>
<name>A0AAW2Z801_9EUKA</name>
<evidence type="ECO:0000256" key="2">
    <source>
        <dbReference type="ARBA" id="ARBA00009085"/>
    </source>
</evidence>
<dbReference type="GO" id="GO:0006508">
    <property type="term" value="P:proteolysis"/>
    <property type="evidence" value="ECO:0007669"/>
    <property type="project" value="UniProtKB-KW"/>
</dbReference>
<dbReference type="InterPro" id="IPR038765">
    <property type="entry name" value="Papain-like_cys_pep_sf"/>
</dbReference>
<dbReference type="CDD" id="cd00121">
    <property type="entry name" value="MATH"/>
    <property type="match status" value="1"/>
</dbReference>
<dbReference type="SUPFAM" id="SSF54001">
    <property type="entry name" value="Cysteine proteinases"/>
    <property type="match status" value="1"/>
</dbReference>
<protein>
    <recommendedName>
        <fullName evidence="3">ubiquitinyl hydrolase 1</fullName>
        <ecNumber evidence="3">3.4.19.12</ecNumber>
    </recommendedName>
</protein>
<dbReference type="GO" id="GO:0005829">
    <property type="term" value="C:cytosol"/>
    <property type="evidence" value="ECO:0007669"/>
    <property type="project" value="TreeGrafter"/>
</dbReference>
<dbReference type="PROSITE" id="PS50144">
    <property type="entry name" value="MATH"/>
    <property type="match status" value="1"/>
</dbReference>
<dbReference type="InterPro" id="IPR008974">
    <property type="entry name" value="TRAF-like"/>
</dbReference>
<evidence type="ECO:0000256" key="7">
    <source>
        <dbReference type="ARBA" id="ARBA00022807"/>
    </source>
</evidence>
<dbReference type="GO" id="GO:0005634">
    <property type="term" value="C:nucleus"/>
    <property type="evidence" value="ECO:0007669"/>
    <property type="project" value="TreeGrafter"/>
</dbReference>
<dbReference type="SMART" id="SM00061">
    <property type="entry name" value="MATH"/>
    <property type="match status" value="1"/>
</dbReference>
<feature type="domain" description="MATH" evidence="9">
    <location>
        <begin position="82"/>
        <end position="202"/>
    </location>
</feature>
<keyword evidence="12" id="KW-1185">Reference proteome</keyword>
<dbReference type="InterPro" id="IPR050164">
    <property type="entry name" value="Peptidase_C19"/>
</dbReference>
<evidence type="ECO:0000256" key="5">
    <source>
        <dbReference type="ARBA" id="ARBA00022786"/>
    </source>
</evidence>
<comment type="similarity">
    <text evidence="2">Belongs to the peptidase C19 family.</text>
</comment>